<dbReference type="InterPro" id="IPR044862">
    <property type="entry name" value="Pro_4_hyd_alph_FE2OG_OXY"/>
</dbReference>
<proteinExistence type="predicted"/>
<dbReference type="AlphaFoldDB" id="A0A9W6BM88"/>
<sequence>MALRAAVQRINGPICSWLLSSHRRLLGTSATAGPEVASAFERAITPDVAQHLNDHGYAVVDGVFGRDVARQLRAEVVQLYERGLMHKNCTHLVKDNATSLVEKSHIHESELTLDSGIQSAAPLCARLNSDRTLATLLSLFLPQLTLDSQAIKLQYNAGGGGCFPMHLDSDEQLDGRRVTAIFYLNPGWTEAHGGQLRLYPFPQPPLDVAPLEDRLVLFASTRMLHRVMPSTAPNRCCFTIWLSQRRRRAFVRHTPSLASLEPASLPSEDPAAAARFLMHPSVRQHVCKLVYASEWAKSLEESHGDSEARSAMLEQHHREVSIIQRSLGKYLPVVEQMARGEIRPEMEWL</sequence>
<evidence type="ECO:0000256" key="1">
    <source>
        <dbReference type="ARBA" id="ARBA00001961"/>
    </source>
</evidence>
<evidence type="ECO:0000259" key="5">
    <source>
        <dbReference type="SMART" id="SM00702"/>
    </source>
</evidence>
<dbReference type="GO" id="GO:0031418">
    <property type="term" value="F:L-ascorbic acid binding"/>
    <property type="evidence" value="ECO:0007669"/>
    <property type="project" value="UniProtKB-KW"/>
</dbReference>
<dbReference type="EMBL" id="BRXU01000011">
    <property type="protein sequence ID" value="GLC54782.1"/>
    <property type="molecule type" value="Genomic_DNA"/>
</dbReference>
<dbReference type="PANTHER" id="PTHR12907">
    <property type="entry name" value="EGL NINE HOMOLOG-RELATED"/>
    <property type="match status" value="1"/>
</dbReference>
<dbReference type="GO" id="GO:0071456">
    <property type="term" value="P:cellular response to hypoxia"/>
    <property type="evidence" value="ECO:0007669"/>
    <property type="project" value="TreeGrafter"/>
</dbReference>
<dbReference type="Pfam" id="PF13640">
    <property type="entry name" value="2OG-FeII_Oxy_3"/>
    <property type="match status" value="1"/>
</dbReference>
<gene>
    <name evidence="6" type="primary">PLEST006206</name>
    <name evidence="6" type="ORF">PLESTB_000905400</name>
</gene>
<dbReference type="OrthoDB" id="76265at2759"/>
<keyword evidence="3" id="KW-0223">Dioxygenase</keyword>
<protein>
    <recommendedName>
        <fullName evidence="5">Prolyl 4-hydroxylase alpha subunit domain-containing protein</fullName>
    </recommendedName>
</protein>
<dbReference type="GO" id="GO:0008198">
    <property type="term" value="F:ferrous iron binding"/>
    <property type="evidence" value="ECO:0007669"/>
    <property type="project" value="TreeGrafter"/>
</dbReference>
<accession>A0A9W6BM88</accession>
<reference evidence="6 7" key="1">
    <citation type="journal article" date="2023" name="Commun. Biol.">
        <title>Reorganization of the ancestral sex-determining regions during the evolution of trioecy in Pleodorina starrii.</title>
        <authorList>
            <person name="Takahashi K."/>
            <person name="Suzuki S."/>
            <person name="Kawai-Toyooka H."/>
            <person name="Yamamoto K."/>
            <person name="Hamaji T."/>
            <person name="Ootsuki R."/>
            <person name="Yamaguchi H."/>
            <person name="Kawachi M."/>
            <person name="Higashiyama T."/>
            <person name="Nozaki H."/>
        </authorList>
    </citation>
    <scope>NUCLEOTIDE SEQUENCE [LARGE SCALE GENOMIC DNA]</scope>
    <source>
        <strain evidence="6 7">NIES-4479</strain>
    </source>
</reference>
<dbReference type="InterPro" id="IPR006620">
    <property type="entry name" value="Pro_4_hyd_alph"/>
</dbReference>
<evidence type="ECO:0000256" key="4">
    <source>
        <dbReference type="ARBA" id="ARBA00023002"/>
    </source>
</evidence>
<feature type="domain" description="Prolyl 4-hydroxylase alpha subunit" evidence="5">
    <location>
        <begin position="55"/>
        <end position="243"/>
    </location>
</feature>
<dbReference type="InterPro" id="IPR051559">
    <property type="entry name" value="HIF_prolyl_hydroxylases"/>
</dbReference>
<evidence type="ECO:0000256" key="3">
    <source>
        <dbReference type="ARBA" id="ARBA00022964"/>
    </source>
</evidence>
<keyword evidence="2" id="KW-0847">Vitamin C</keyword>
<dbReference type="Gene3D" id="2.60.120.620">
    <property type="entry name" value="q2cbj1_9rhob like domain"/>
    <property type="match status" value="1"/>
</dbReference>
<evidence type="ECO:0000313" key="6">
    <source>
        <dbReference type="EMBL" id="GLC54782.1"/>
    </source>
</evidence>
<keyword evidence="4" id="KW-0560">Oxidoreductase</keyword>
<dbReference type="SUPFAM" id="SSF51197">
    <property type="entry name" value="Clavaminate synthase-like"/>
    <property type="match status" value="1"/>
</dbReference>
<dbReference type="GO" id="GO:0031543">
    <property type="term" value="F:peptidyl-proline dioxygenase activity"/>
    <property type="evidence" value="ECO:0007669"/>
    <property type="project" value="TreeGrafter"/>
</dbReference>
<evidence type="ECO:0000256" key="2">
    <source>
        <dbReference type="ARBA" id="ARBA00022896"/>
    </source>
</evidence>
<keyword evidence="7" id="KW-1185">Reference proteome</keyword>
<evidence type="ECO:0000313" key="7">
    <source>
        <dbReference type="Proteomes" id="UP001165080"/>
    </source>
</evidence>
<dbReference type="PANTHER" id="PTHR12907:SF26">
    <property type="entry name" value="HIF PROLYL HYDROXYLASE, ISOFORM C"/>
    <property type="match status" value="1"/>
</dbReference>
<comment type="cofactor">
    <cofactor evidence="1">
        <name>L-ascorbate</name>
        <dbReference type="ChEBI" id="CHEBI:38290"/>
    </cofactor>
</comment>
<organism evidence="6 7">
    <name type="scientific">Pleodorina starrii</name>
    <dbReference type="NCBI Taxonomy" id="330485"/>
    <lineage>
        <taxon>Eukaryota</taxon>
        <taxon>Viridiplantae</taxon>
        <taxon>Chlorophyta</taxon>
        <taxon>core chlorophytes</taxon>
        <taxon>Chlorophyceae</taxon>
        <taxon>CS clade</taxon>
        <taxon>Chlamydomonadales</taxon>
        <taxon>Volvocaceae</taxon>
        <taxon>Pleodorina</taxon>
    </lineage>
</organism>
<dbReference type="SMART" id="SM00702">
    <property type="entry name" value="P4Hc"/>
    <property type="match status" value="1"/>
</dbReference>
<comment type="caution">
    <text evidence="6">The sequence shown here is derived from an EMBL/GenBank/DDBJ whole genome shotgun (WGS) entry which is preliminary data.</text>
</comment>
<dbReference type="Proteomes" id="UP001165080">
    <property type="component" value="Unassembled WGS sequence"/>
</dbReference>
<name>A0A9W6BM88_9CHLO</name>